<organism evidence="3">
    <name type="scientific">marine metagenome</name>
    <dbReference type="NCBI Taxonomy" id="408172"/>
    <lineage>
        <taxon>unclassified sequences</taxon>
        <taxon>metagenomes</taxon>
        <taxon>ecological metagenomes</taxon>
    </lineage>
</organism>
<protein>
    <recommendedName>
        <fullName evidence="2">NAD-dependent epimerase/dehydratase domain-containing protein</fullName>
    </recommendedName>
</protein>
<evidence type="ECO:0000259" key="2">
    <source>
        <dbReference type="Pfam" id="PF01370"/>
    </source>
</evidence>
<accession>A0A382DBM5</accession>
<evidence type="ECO:0000313" key="3">
    <source>
        <dbReference type="EMBL" id="SVB35384.1"/>
    </source>
</evidence>
<gene>
    <name evidence="3" type="ORF">METZ01_LOCUS188238</name>
</gene>
<comment type="similarity">
    <text evidence="1">Belongs to the NAD(P)-dependent epimerase/dehydratase family.</text>
</comment>
<reference evidence="3" key="1">
    <citation type="submission" date="2018-05" db="EMBL/GenBank/DDBJ databases">
        <authorList>
            <person name="Lanie J.A."/>
            <person name="Ng W.-L."/>
            <person name="Kazmierczak K.M."/>
            <person name="Andrzejewski T.M."/>
            <person name="Davidsen T.M."/>
            <person name="Wayne K.J."/>
            <person name="Tettelin H."/>
            <person name="Glass J.I."/>
            <person name="Rusch D."/>
            <person name="Podicherti R."/>
            <person name="Tsui H.-C.T."/>
            <person name="Winkler M.E."/>
        </authorList>
    </citation>
    <scope>NUCLEOTIDE SEQUENCE</scope>
</reference>
<dbReference type="PANTHER" id="PTHR43000">
    <property type="entry name" value="DTDP-D-GLUCOSE 4,6-DEHYDRATASE-RELATED"/>
    <property type="match status" value="1"/>
</dbReference>
<dbReference type="InterPro" id="IPR020904">
    <property type="entry name" value="Sc_DH/Rdtase_CS"/>
</dbReference>
<name>A0A382DBM5_9ZZZZ</name>
<dbReference type="Gene3D" id="3.40.50.720">
    <property type="entry name" value="NAD(P)-binding Rossmann-like Domain"/>
    <property type="match status" value="1"/>
</dbReference>
<dbReference type="InterPro" id="IPR036291">
    <property type="entry name" value="NAD(P)-bd_dom_sf"/>
</dbReference>
<sequence length="287" mass="32369">MKETVRRGWSCTSVSLNPPIQYRKIAKVNYVFADVTNKSELKSKIDDDYDYVVNLGGYPDHNLLNEGGDKIIRNHFAAVINLVSVISRRKLKRFVQIGSSDEYGKVQEPQTETSREQPISPYSIAKVASTHFIQMLHRSEQFPGVTLRPFLIYGPGQDEKRFIPQVIKGCLSESPFPTSEGKQVRDFCHVNDAVEAIMLAMLSDDSNGKIFNVGSGVPVTIRSVVEKITKIINKGKPLFGGVSFRPGENMYLYANIDLIHKVLKWKPTVNFDTGIRGVIDRYKKNNE</sequence>
<evidence type="ECO:0000256" key="1">
    <source>
        <dbReference type="ARBA" id="ARBA00007637"/>
    </source>
</evidence>
<dbReference type="PROSITE" id="PS00061">
    <property type="entry name" value="ADH_SHORT"/>
    <property type="match status" value="1"/>
</dbReference>
<dbReference type="EMBL" id="UINC01038406">
    <property type="protein sequence ID" value="SVB35384.1"/>
    <property type="molecule type" value="Genomic_DNA"/>
</dbReference>
<dbReference type="InterPro" id="IPR001509">
    <property type="entry name" value="Epimerase_deHydtase"/>
</dbReference>
<dbReference type="Pfam" id="PF01370">
    <property type="entry name" value="Epimerase"/>
    <property type="match status" value="1"/>
</dbReference>
<dbReference type="AlphaFoldDB" id="A0A382DBM5"/>
<dbReference type="SUPFAM" id="SSF51735">
    <property type="entry name" value="NAD(P)-binding Rossmann-fold domains"/>
    <property type="match status" value="1"/>
</dbReference>
<feature type="domain" description="NAD-dependent epimerase/dehydratase" evidence="2">
    <location>
        <begin position="21"/>
        <end position="214"/>
    </location>
</feature>
<proteinExistence type="inferred from homology"/>